<feature type="transmembrane region" description="Helical" evidence="1">
    <location>
        <begin position="122"/>
        <end position="139"/>
    </location>
</feature>
<dbReference type="RefSeq" id="WP_106257826.1">
    <property type="nucleotide sequence ID" value="NZ_CAWNSW010000070.1"/>
</dbReference>
<evidence type="ECO:0000256" key="1">
    <source>
        <dbReference type="SAM" id="Phobius"/>
    </source>
</evidence>
<keyword evidence="3" id="KW-1185">Reference proteome</keyword>
<gene>
    <name evidence="2" type="ORF">C7B82_18840</name>
</gene>
<protein>
    <submittedName>
        <fullName evidence="2">Uncharacterized protein</fullName>
    </submittedName>
</protein>
<name>A0A2T1E1X5_9CYAN</name>
<evidence type="ECO:0000313" key="2">
    <source>
        <dbReference type="EMBL" id="PSB26739.1"/>
    </source>
</evidence>
<feature type="transmembrane region" description="Helical" evidence="1">
    <location>
        <begin position="59"/>
        <end position="80"/>
    </location>
</feature>
<reference evidence="2 3" key="2">
    <citation type="submission" date="2018-03" db="EMBL/GenBank/DDBJ databases">
        <title>The ancient ancestry and fast evolution of plastids.</title>
        <authorList>
            <person name="Moore K.R."/>
            <person name="Magnabosco C."/>
            <person name="Momper L."/>
            <person name="Gold D.A."/>
            <person name="Bosak T."/>
            <person name="Fournier G.P."/>
        </authorList>
    </citation>
    <scope>NUCLEOTIDE SEQUENCE [LARGE SCALE GENOMIC DNA]</scope>
    <source>
        <strain evidence="2 3">ULC18</strain>
    </source>
</reference>
<proteinExistence type="predicted"/>
<accession>A0A2T1E1X5</accession>
<keyword evidence="1" id="KW-0812">Transmembrane</keyword>
<reference evidence="3" key="1">
    <citation type="submission" date="2018-02" db="EMBL/GenBank/DDBJ databases">
        <authorList>
            <person name="Moore K."/>
            <person name="Momper L."/>
        </authorList>
    </citation>
    <scope>NUCLEOTIDE SEQUENCE [LARGE SCALE GENOMIC DNA]</scope>
    <source>
        <strain evidence="3">ULC18</strain>
    </source>
</reference>
<organism evidence="2 3">
    <name type="scientific">Stenomitos frigidus ULC18</name>
    <dbReference type="NCBI Taxonomy" id="2107698"/>
    <lineage>
        <taxon>Bacteria</taxon>
        <taxon>Bacillati</taxon>
        <taxon>Cyanobacteriota</taxon>
        <taxon>Cyanophyceae</taxon>
        <taxon>Leptolyngbyales</taxon>
        <taxon>Leptolyngbyaceae</taxon>
        <taxon>Stenomitos</taxon>
    </lineage>
</organism>
<feature type="transmembrane region" description="Helical" evidence="1">
    <location>
        <begin position="92"/>
        <end position="110"/>
    </location>
</feature>
<evidence type="ECO:0000313" key="3">
    <source>
        <dbReference type="Proteomes" id="UP000239576"/>
    </source>
</evidence>
<sequence>MSAPFRITRPSIKRVAADKADGLKDYLGRLIKLIPAEVISLYLVGKGVIATGQASETPLSYWIVWTVFCLVAVLVVRIFGTADPKENQPPQILAVLIACVSYLVWIYSMGDVFALLNLYEPKLGSLMVLGWSFVVPYFYKGDRATSRSNS</sequence>
<dbReference type="Proteomes" id="UP000239576">
    <property type="component" value="Unassembled WGS sequence"/>
</dbReference>
<dbReference type="EMBL" id="PVWK01000100">
    <property type="protein sequence ID" value="PSB26739.1"/>
    <property type="molecule type" value="Genomic_DNA"/>
</dbReference>
<keyword evidence="1" id="KW-1133">Transmembrane helix</keyword>
<dbReference type="AlphaFoldDB" id="A0A2T1E1X5"/>
<dbReference type="OrthoDB" id="573186at2"/>
<comment type="caution">
    <text evidence="2">The sequence shown here is derived from an EMBL/GenBank/DDBJ whole genome shotgun (WGS) entry which is preliminary data.</text>
</comment>
<keyword evidence="1" id="KW-0472">Membrane</keyword>